<evidence type="ECO:0000256" key="2">
    <source>
        <dbReference type="ARBA" id="ARBA00006175"/>
    </source>
</evidence>
<feature type="transmembrane region" description="Helical" evidence="10">
    <location>
        <begin position="58"/>
        <end position="77"/>
    </location>
</feature>
<keyword evidence="4" id="KW-1003">Cell membrane</keyword>
<protein>
    <submittedName>
        <fullName evidence="11">Aquaporin</fullName>
    </submittedName>
</protein>
<evidence type="ECO:0000256" key="3">
    <source>
        <dbReference type="ARBA" id="ARBA00022448"/>
    </source>
</evidence>
<dbReference type="Proteomes" id="UP000655366">
    <property type="component" value="Unassembled WGS sequence"/>
</dbReference>
<keyword evidence="7 10" id="KW-0472">Membrane</keyword>
<evidence type="ECO:0000256" key="7">
    <source>
        <dbReference type="ARBA" id="ARBA00023136"/>
    </source>
</evidence>
<dbReference type="EMBL" id="JADNYM010000031">
    <property type="protein sequence ID" value="MBG0741491.1"/>
    <property type="molecule type" value="Genomic_DNA"/>
</dbReference>
<feature type="transmembrane region" description="Helical" evidence="10">
    <location>
        <begin position="236"/>
        <end position="254"/>
    </location>
</feature>
<feature type="transmembrane region" description="Helical" evidence="10">
    <location>
        <begin position="162"/>
        <end position="183"/>
    </location>
</feature>
<organism evidence="11 12">
    <name type="scientific">Arthrobacter terrae</name>
    <dbReference type="NCBI Taxonomy" id="2935737"/>
    <lineage>
        <taxon>Bacteria</taxon>
        <taxon>Bacillati</taxon>
        <taxon>Actinomycetota</taxon>
        <taxon>Actinomycetes</taxon>
        <taxon>Micrococcales</taxon>
        <taxon>Micrococcaceae</taxon>
        <taxon>Arthrobacter</taxon>
    </lineage>
</organism>
<dbReference type="Pfam" id="PF00230">
    <property type="entry name" value="MIP"/>
    <property type="match status" value="1"/>
</dbReference>
<dbReference type="GO" id="GO:0005886">
    <property type="term" value="C:plasma membrane"/>
    <property type="evidence" value="ECO:0007669"/>
    <property type="project" value="UniProtKB-SubCell"/>
</dbReference>
<evidence type="ECO:0000313" key="11">
    <source>
        <dbReference type="EMBL" id="MBG0741491.1"/>
    </source>
</evidence>
<dbReference type="AlphaFoldDB" id="A0A931G625"/>
<keyword evidence="5 8" id="KW-0812">Transmembrane</keyword>
<gene>
    <name evidence="11" type="ORF">IV500_19175</name>
</gene>
<dbReference type="GO" id="GO:0015250">
    <property type="term" value="F:water channel activity"/>
    <property type="evidence" value="ECO:0007669"/>
    <property type="project" value="TreeGrafter"/>
</dbReference>
<dbReference type="PROSITE" id="PS00221">
    <property type="entry name" value="MIP"/>
    <property type="match status" value="1"/>
</dbReference>
<evidence type="ECO:0000256" key="5">
    <source>
        <dbReference type="ARBA" id="ARBA00022692"/>
    </source>
</evidence>
<accession>A0A931G625</accession>
<feature type="transmembrane region" description="Helical" evidence="10">
    <location>
        <begin position="105"/>
        <end position="129"/>
    </location>
</feature>
<evidence type="ECO:0000256" key="8">
    <source>
        <dbReference type="RuleBase" id="RU000477"/>
    </source>
</evidence>
<keyword evidence="3 8" id="KW-0813">Transport</keyword>
<comment type="similarity">
    <text evidence="2 8">Belongs to the MIP/aquaporin (TC 1.A.8) family.</text>
</comment>
<comment type="subcellular location">
    <subcellularLocation>
        <location evidence="1">Cell membrane</location>
        <topology evidence="1">Multi-pass membrane protein</topology>
    </subcellularLocation>
</comment>
<sequence length="367" mass="36582">MTSPKTVTGRAVPGTRAAVVRVPESGLAGRLCAEALGSFLLVFGGLGIALFNGSGSSAGVPVGIGFGLALIAGLVAFGHISGGHFNPAVSFAAALAGKIKWLQTLWYVVAQVIGAIVATLVLFAVLNVLPAVSGSGGKLTTHTLFNSLANGFDSHSPSTVPLAGALLIEVVGTAIFVAVFLGATQARANRTLAPIGIGLAYAAVITVALPITNASINPARSTAAAIFADGWAAQQLWLFWVAPLLGAAVAGLLFRAFSTGSAVRAGAAGVAGDDAFDGDDAFAGDEDEDLDYEDIDGTPGNGGGHVQSKDVVLETDPAVTEAGLPGPVAATRADGAAHRSAVVEPAAGAAEPTTDAQDFFDDKGAVK</sequence>
<dbReference type="Gene3D" id="1.20.1080.10">
    <property type="entry name" value="Glycerol uptake facilitator protein"/>
    <property type="match status" value="1"/>
</dbReference>
<dbReference type="PANTHER" id="PTHR19139:SF199">
    <property type="entry name" value="MIP17260P"/>
    <property type="match status" value="1"/>
</dbReference>
<feature type="region of interest" description="Disordered" evidence="9">
    <location>
        <begin position="278"/>
        <end position="367"/>
    </location>
</feature>
<evidence type="ECO:0000256" key="9">
    <source>
        <dbReference type="SAM" id="MobiDB-lite"/>
    </source>
</evidence>
<dbReference type="PANTHER" id="PTHR19139">
    <property type="entry name" value="AQUAPORIN TRANSPORTER"/>
    <property type="match status" value="1"/>
</dbReference>
<feature type="compositionally biased region" description="Acidic residues" evidence="9">
    <location>
        <begin position="278"/>
        <end position="296"/>
    </location>
</feature>
<proteinExistence type="inferred from homology"/>
<keyword evidence="6 10" id="KW-1133">Transmembrane helix</keyword>
<dbReference type="RefSeq" id="WP_196398419.1">
    <property type="nucleotide sequence ID" value="NZ_JADNYM010000031.1"/>
</dbReference>
<dbReference type="SUPFAM" id="SSF81338">
    <property type="entry name" value="Aquaporin-like"/>
    <property type="match status" value="1"/>
</dbReference>
<evidence type="ECO:0000256" key="1">
    <source>
        <dbReference type="ARBA" id="ARBA00004651"/>
    </source>
</evidence>
<evidence type="ECO:0000313" key="12">
    <source>
        <dbReference type="Proteomes" id="UP000655366"/>
    </source>
</evidence>
<keyword evidence="12" id="KW-1185">Reference proteome</keyword>
<evidence type="ECO:0000256" key="6">
    <source>
        <dbReference type="ARBA" id="ARBA00022989"/>
    </source>
</evidence>
<name>A0A931G625_9MICC</name>
<dbReference type="InterPro" id="IPR000425">
    <property type="entry name" value="MIP"/>
</dbReference>
<dbReference type="InterPro" id="IPR022357">
    <property type="entry name" value="MIP_CS"/>
</dbReference>
<feature type="transmembrane region" description="Helical" evidence="10">
    <location>
        <begin position="31"/>
        <end position="52"/>
    </location>
</feature>
<dbReference type="InterPro" id="IPR034294">
    <property type="entry name" value="Aquaporin_transptr"/>
</dbReference>
<dbReference type="PRINTS" id="PR00783">
    <property type="entry name" value="MINTRINSICP"/>
</dbReference>
<feature type="compositionally biased region" description="Low complexity" evidence="9">
    <location>
        <begin position="342"/>
        <end position="356"/>
    </location>
</feature>
<comment type="caution">
    <text evidence="11">The sequence shown here is derived from an EMBL/GenBank/DDBJ whole genome shotgun (WGS) entry which is preliminary data.</text>
</comment>
<evidence type="ECO:0000256" key="10">
    <source>
        <dbReference type="SAM" id="Phobius"/>
    </source>
</evidence>
<reference evidence="11 12" key="1">
    <citation type="submission" date="2020-11" db="EMBL/GenBank/DDBJ databases">
        <title>Arthrobacter antarcticus sp. nov., isolated from Antarctic Soil.</title>
        <authorList>
            <person name="Li J."/>
        </authorList>
    </citation>
    <scope>NUCLEOTIDE SEQUENCE [LARGE SCALE GENOMIC DNA]</scope>
    <source>
        <strain evidence="11 12">Z1-20</strain>
    </source>
</reference>
<feature type="transmembrane region" description="Helical" evidence="10">
    <location>
        <begin position="195"/>
        <end position="216"/>
    </location>
</feature>
<evidence type="ECO:0000256" key="4">
    <source>
        <dbReference type="ARBA" id="ARBA00022475"/>
    </source>
</evidence>
<dbReference type="InterPro" id="IPR023271">
    <property type="entry name" value="Aquaporin-like"/>
</dbReference>